<dbReference type="AlphaFoldDB" id="A0A5C6A3A1"/>
<dbReference type="RefSeq" id="WP_146521551.1">
    <property type="nucleotide sequence ID" value="NZ_SJPM01000008.1"/>
</dbReference>
<gene>
    <name evidence="2" type="ORF">Pla100_39980</name>
</gene>
<evidence type="ECO:0000256" key="1">
    <source>
        <dbReference type="SAM" id="MobiDB-lite"/>
    </source>
</evidence>
<proteinExistence type="predicted"/>
<name>A0A5C6A3A1_9BACT</name>
<accession>A0A5C6A3A1</accession>
<evidence type="ECO:0000313" key="3">
    <source>
        <dbReference type="Proteomes" id="UP000316213"/>
    </source>
</evidence>
<comment type="caution">
    <text evidence="2">The sequence shown here is derived from an EMBL/GenBank/DDBJ whole genome shotgun (WGS) entry which is preliminary data.</text>
</comment>
<feature type="region of interest" description="Disordered" evidence="1">
    <location>
        <begin position="49"/>
        <end position="69"/>
    </location>
</feature>
<reference evidence="2 3" key="1">
    <citation type="submission" date="2019-02" db="EMBL/GenBank/DDBJ databases">
        <title>Deep-cultivation of Planctomycetes and their phenomic and genomic characterization uncovers novel biology.</title>
        <authorList>
            <person name="Wiegand S."/>
            <person name="Jogler M."/>
            <person name="Boedeker C."/>
            <person name="Pinto D."/>
            <person name="Vollmers J."/>
            <person name="Rivas-Marin E."/>
            <person name="Kohn T."/>
            <person name="Peeters S.H."/>
            <person name="Heuer A."/>
            <person name="Rast P."/>
            <person name="Oberbeckmann S."/>
            <person name="Bunk B."/>
            <person name="Jeske O."/>
            <person name="Meyerdierks A."/>
            <person name="Storesund J.E."/>
            <person name="Kallscheuer N."/>
            <person name="Luecker S."/>
            <person name="Lage O.M."/>
            <person name="Pohl T."/>
            <person name="Merkel B.J."/>
            <person name="Hornburger P."/>
            <person name="Mueller R.-W."/>
            <person name="Bruemmer F."/>
            <person name="Labrenz M."/>
            <person name="Spormann A.M."/>
            <person name="Op Den Camp H."/>
            <person name="Overmann J."/>
            <person name="Amann R."/>
            <person name="Jetten M.S.M."/>
            <person name="Mascher T."/>
            <person name="Medema M.H."/>
            <person name="Devos D.P."/>
            <person name="Kaster A.-K."/>
            <person name="Ovreas L."/>
            <person name="Rohde M."/>
            <person name="Galperin M.Y."/>
            <person name="Jogler C."/>
        </authorList>
    </citation>
    <scope>NUCLEOTIDE SEQUENCE [LARGE SCALE GENOMIC DNA]</scope>
    <source>
        <strain evidence="2 3">Pla100</strain>
    </source>
</reference>
<dbReference type="EMBL" id="SJPM01000008">
    <property type="protein sequence ID" value="TWT94384.1"/>
    <property type="molecule type" value="Genomic_DNA"/>
</dbReference>
<keyword evidence="3" id="KW-1185">Reference proteome</keyword>
<organism evidence="2 3">
    <name type="scientific">Neorhodopirellula pilleata</name>
    <dbReference type="NCBI Taxonomy" id="2714738"/>
    <lineage>
        <taxon>Bacteria</taxon>
        <taxon>Pseudomonadati</taxon>
        <taxon>Planctomycetota</taxon>
        <taxon>Planctomycetia</taxon>
        <taxon>Pirellulales</taxon>
        <taxon>Pirellulaceae</taxon>
        <taxon>Neorhodopirellula</taxon>
    </lineage>
</organism>
<dbReference type="OrthoDB" id="288183at2"/>
<dbReference type="Proteomes" id="UP000316213">
    <property type="component" value="Unassembled WGS sequence"/>
</dbReference>
<sequence length="225" mass="24661">MPHPTQPLTVIVLLLVSVCGCDRSQPVSPATPPQTSASEREQLLAAVAEAEREAQNTEPPKPNITLATPPGWIRSETRALPPDDHGFTVAYEHDSGLAVTLYQFTRGLTSIPNDVNATPVKEEMRHAKNGIEQAVQLGYWQAAKETESKTVELGDSQQQALWSQYHLTVDDMVLASDIYVWAQGNTLFKLRCTCRSEDVPSNQAILGPLLTAFGSFDPDVHEEAK</sequence>
<protein>
    <submittedName>
        <fullName evidence="2">Uncharacterized protein</fullName>
    </submittedName>
</protein>
<evidence type="ECO:0000313" key="2">
    <source>
        <dbReference type="EMBL" id="TWT94384.1"/>
    </source>
</evidence>